<dbReference type="AlphaFoldDB" id="A0A316Z2X6"/>
<evidence type="ECO:0000256" key="1">
    <source>
        <dbReference type="SAM" id="MobiDB-lite"/>
    </source>
</evidence>
<name>A0A316Z2X6_9BASI</name>
<keyword evidence="4" id="KW-1185">Reference proteome</keyword>
<evidence type="ECO:0000313" key="4">
    <source>
        <dbReference type="Proteomes" id="UP000245946"/>
    </source>
</evidence>
<protein>
    <submittedName>
        <fullName evidence="3">Uncharacterized protein</fullName>
    </submittedName>
</protein>
<evidence type="ECO:0000256" key="2">
    <source>
        <dbReference type="SAM" id="Phobius"/>
    </source>
</evidence>
<dbReference type="GeneID" id="37271913"/>
<keyword evidence="2" id="KW-1133">Transmembrane helix</keyword>
<dbReference type="EMBL" id="KZ819302">
    <property type="protein sequence ID" value="PWN95929.1"/>
    <property type="molecule type" value="Genomic_DNA"/>
</dbReference>
<dbReference type="RefSeq" id="XP_025596208.1">
    <property type="nucleotide sequence ID" value="XM_025744369.1"/>
</dbReference>
<keyword evidence="2" id="KW-0472">Membrane</keyword>
<keyword evidence="2" id="KW-0812">Transmembrane</keyword>
<dbReference type="Proteomes" id="UP000245946">
    <property type="component" value="Unassembled WGS sequence"/>
</dbReference>
<evidence type="ECO:0000313" key="3">
    <source>
        <dbReference type="EMBL" id="PWN95929.1"/>
    </source>
</evidence>
<reference evidence="3 4" key="1">
    <citation type="journal article" date="2018" name="Mol. Biol. Evol.">
        <title>Broad Genomic Sampling Reveals a Smut Pathogenic Ancestry of the Fungal Clade Ustilaginomycotina.</title>
        <authorList>
            <person name="Kijpornyongpan T."/>
            <person name="Mondo S.J."/>
            <person name="Barry K."/>
            <person name="Sandor L."/>
            <person name="Lee J."/>
            <person name="Lipzen A."/>
            <person name="Pangilinan J."/>
            <person name="LaButti K."/>
            <person name="Hainaut M."/>
            <person name="Henrissat B."/>
            <person name="Grigoriev I.V."/>
            <person name="Spatafora J.W."/>
            <person name="Aime M.C."/>
        </authorList>
    </citation>
    <scope>NUCLEOTIDE SEQUENCE [LARGE SCALE GENOMIC DNA]</scope>
    <source>
        <strain evidence="3 4">MCA 4186</strain>
    </source>
</reference>
<dbReference type="OrthoDB" id="2552299at2759"/>
<feature type="transmembrane region" description="Helical" evidence="2">
    <location>
        <begin position="12"/>
        <end position="31"/>
    </location>
</feature>
<sequence>MPPLLDLAHRAAVVGLVGTGVWGIWLTGAVWKSRRDDSSIHGIITPTEAAAQRQQAEAFQAQQAEAKRAVPRSGMSGPRGLLQQASKPRTAGDGEKEV</sequence>
<proteinExistence type="predicted"/>
<organism evidence="3 4">
    <name type="scientific">Tilletiopsis washingtonensis</name>
    <dbReference type="NCBI Taxonomy" id="58919"/>
    <lineage>
        <taxon>Eukaryota</taxon>
        <taxon>Fungi</taxon>
        <taxon>Dikarya</taxon>
        <taxon>Basidiomycota</taxon>
        <taxon>Ustilaginomycotina</taxon>
        <taxon>Exobasidiomycetes</taxon>
        <taxon>Entylomatales</taxon>
        <taxon>Entylomatales incertae sedis</taxon>
        <taxon>Tilletiopsis</taxon>
    </lineage>
</organism>
<accession>A0A316Z2X6</accession>
<feature type="region of interest" description="Disordered" evidence="1">
    <location>
        <begin position="51"/>
        <end position="98"/>
    </location>
</feature>
<feature type="compositionally biased region" description="Low complexity" evidence="1">
    <location>
        <begin position="51"/>
        <end position="64"/>
    </location>
</feature>
<gene>
    <name evidence="3" type="ORF">FA09DRAFT_340864</name>
</gene>